<organism evidence="1 2">
    <name type="scientific">Phlebia brevispora</name>
    <dbReference type="NCBI Taxonomy" id="194682"/>
    <lineage>
        <taxon>Eukaryota</taxon>
        <taxon>Fungi</taxon>
        <taxon>Dikarya</taxon>
        <taxon>Basidiomycota</taxon>
        <taxon>Agaricomycotina</taxon>
        <taxon>Agaricomycetes</taxon>
        <taxon>Polyporales</taxon>
        <taxon>Meruliaceae</taxon>
        <taxon>Phlebia</taxon>
    </lineage>
</organism>
<accession>A0ACC1SSQ7</accession>
<reference evidence="1" key="1">
    <citation type="submission" date="2022-07" db="EMBL/GenBank/DDBJ databases">
        <title>Genome Sequence of Phlebia brevispora.</title>
        <authorList>
            <person name="Buettner E."/>
        </authorList>
    </citation>
    <scope>NUCLEOTIDE SEQUENCE</scope>
    <source>
        <strain evidence="1">MPL23</strain>
    </source>
</reference>
<sequence>MQTGDAVPVYYLPEDATWPVPCMLEPTADTETVFDPAKMSPMLCHNGLPLNISLLARVKDSLVEQAVDGTDTHKLGPKYTVWAYPIRKADLLSLKGLMERICFPTWTWKRTHEFVAFDFPQGSEKELTGKLYDATADPNRWSDIRVEMDFRCISRDDIVLINFHVTRVTACAGQWTVVFRFTRLTRLVSGNKQK</sequence>
<keyword evidence="2" id="KW-1185">Reference proteome</keyword>
<evidence type="ECO:0000313" key="2">
    <source>
        <dbReference type="Proteomes" id="UP001148662"/>
    </source>
</evidence>
<proteinExistence type="predicted"/>
<name>A0ACC1SSQ7_9APHY</name>
<protein>
    <submittedName>
        <fullName evidence="1">Uncharacterized protein</fullName>
    </submittedName>
</protein>
<comment type="caution">
    <text evidence="1">The sequence shown here is derived from an EMBL/GenBank/DDBJ whole genome shotgun (WGS) entry which is preliminary data.</text>
</comment>
<evidence type="ECO:0000313" key="1">
    <source>
        <dbReference type="EMBL" id="KAJ3545709.1"/>
    </source>
</evidence>
<dbReference type="Proteomes" id="UP001148662">
    <property type="component" value="Unassembled WGS sequence"/>
</dbReference>
<gene>
    <name evidence="1" type="ORF">NM688_g5596</name>
</gene>
<dbReference type="EMBL" id="JANHOG010001047">
    <property type="protein sequence ID" value="KAJ3545709.1"/>
    <property type="molecule type" value="Genomic_DNA"/>
</dbReference>